<evidence type="ECO:0000313" key="4">
    <source>
        <dbReference type="EMBL" id="KAH1180989.1"/>
    </source>
</evidence>
<dbReference type="Pfam" id="PF07707">
    <property type="entry name" value="BACK"/>
    <property type="match status" value="1"/>
</dbReference>
<dbReference type="PANTHER" id="PTHR24412:SF469">
    <property type="entry name" value="SI:DKEY-260J18.2 PROTEIN"/>
    <property type="match status" value="1"/>
</dbReference>
<keyword evidence="1" id="KW-0880">Kelch repeat</keyword>
<reference evidence="4" key="1">
    <citation type="submission" date="2021-09" db="EMBL/GenBank/DDBJ databases">
        <title>The genome of Mauremys mutica provides insights into the evolution of semi-aquatic lifestyle.</title>
        <authorList>
            <person name="Gong S."/>
            <person name="Gao Y."/>
        </authorList>
    </citation>
    <scope>NUCLEOTIDE SEQUENCE</scope>
    <source>
        <strain evidence="4">MM-2020</strain>
        <tissue evidence="4">Muscle</tissue>
    </source>
</reference>
<comment type="caution">
    <text evidence="4">The sequence shown here is derived from an EMBL/GenBank/DDBJ whole genome shotgun (WGS) entry which is preliminary data.</text>
</comment>
<dbReference type="Pfam" id="PF01344">
    <property type="entry name" value="Kelch_1"/>
    <property type="match status" value="3"/>
</dbReference>
<dbReference type="EMBL" id="JAHDVG010000469">
    <property type="protein sequence ID" value="KAH1180989.1"/>
    <property type="molecule type" value="Genomic_DNA"/>
</dbReference>
<proteinExistence type="predicted"/>
<evidence type="ECO:0000259" key="3">
    <source>
        <dbReference type="SMART" id="SM00875"/>
    </source>
</evidence>
<sequence length="522" mass="55066">MSLPGASVGVALQPRAVPLPRFLVESISLETCLRLYALAHAHQHPGLLRAAGRYVSLHFRSLCEHDAFLRLDPGTLIGIITSDGLAVVSELTVYWAVGHWVRADPAEHLSLLPELLGHVRLALLTPEELAEVQADVAELSGAARRGVEGAGWGGEAVGEWGPPVGHVRGERWGAPLGSVPVRFPGFAALGHKLYVAGGCGPDGCFSTSLHEYDACSGQWAQLPSMSWPLDPHGFLVCSRRLYAVGGCAEAAGKLDSAETFDLEQKQWAPTARLPFPLSYFASAALHNKLYLIGGKKHMAGALATHRGLLIYHISSDSWAQVPLGVGLCHVGAAATAGGICVVAGCRDEDLGEEGEGASCLGNVQASRACFFLGEDGKVRQEVAIPALPRAIASAGAVCWRGRVYVVGGEDSARWLNTVYCWEPSAAAWTLCREGPATAECVGWFGCVTLQVPIRPLRTLFQGQPTAPAAGGAMGRKQLPSVEPRLPCRASAMAAGADLHLPSMGKEASCVPAQLRVQTRGSP</sequence>
<protein>
    <recommendedName>
        <fullName evidence="3">BACK domain-containing protein</fullName>
    </recommendedName>
</protein>
<dbReference type="InterPro" id="IPR011705">
    <property type="entry name" value="BACK"/>
</dbReference>
<keyword evidence="5" id="KW-1185">Reference proteome</keyword>
<evidence type="ECO:0000256" key="1">
    <source>
        <dbReference type="ARBA" id="ARBA00022441"/>
    </source>
</evidence>
<organism evidence="4 5">
    <name type="scientific">Mauremys mutica</name>
    <name type="common">yellowpond turtle</name>
    <dbReference type="NCBI Taxonomy" id="74926"/>
    <lineage>
        <taxon>Eukaryota</taxon>
        <taxon>Metazoa</taxon>
        <taxon>Chordata</taxon>
        <taxon>Craniata</taxon>
        <taxon>Vertebrata</taxon>
        <taxon>Euteleostomi</taxon>
        <taxon>Archelosauria</taxon>
        <taxon>Testudinata</taxon>
        <taxon>Testudines</taxon>
        <taxon>Cryptodira</taxon>
        <taxon>Durocryptodira</taxon>
        <taxon>Testudinoidea</taxon>
        <taxon>Geoemydidae</taxon>
        <taxon>Geoemydinae</taxon>
        <taxon>Mauremys</taxon>
    </lineage>
</organism>
<feature type="domain" description="BACK" evidence="3">
    <location>
        <begin position="32"/>
        <end position="133"/>
    </location>
</feature>
<dbReference type="AlphaFoldDB" id="A0A9D4B5C9"/>
<dbReference type="PANTHER" id="PTHR24412">
    <property type="entry name" value="KELCH PROTEIN"/>
    <property type="match status" value="1"/>
</dbReference>
<dbReference type="SMART" id="SM00875">
    <property type="entry name" value="BACK"/>
    <property type="match status" value="1"/>
</dbReference>
<dbReference type="Gene3D" id="1.25.40.420">
    <property type="match status" value="1"/>
</dbReference>
<accession>A0A9D4B5C9</accession>
<dbReference type="SUPFAM" id="SSF117281">
    <property type="entry name" value="Kelch motif"/>
    <property type="match status" value="1"/>
</dbReference>
<dbReference type="InterPro" id="IPR006652">
    <property type="entry name" value="Kelch_1"/>
</dbReference>
<dbReference type="Gene3D" id="2.120.10.80">
    <property type="entry name" value="Kelch-type beta propeller"/>
    <property type="match status" value="2"/>
</dbReference>
<keyword evidence="2" id="KW-0677">Repeat</keyword>
<evidence type="ECO:0000313" key="5">
    <source>
        <dbReference type="Proteomes" id="UP000827986"/>
    </source>
</evidence>
<dbReference type="SMART" id="SM00612">
    <property type="entry name" value="Kelch"/>
    <property type="match status" value="4"/>
</dbReference>
<dbReference type="Proteomes" id="UP000827986">
    <property type="component" value="Unassembled WGS sequence"/>
</dbReference>
<dbReference type="InterPro" id="IPR015915">
    <property type="entry name" value="Kelch-typ_b-propeller"/>
</dbReference>
<name>A0A9D4B5C9_9SAUR</name>
<gene>
    <name evidence="4" type="ORF">KIL84_001923</name>
</gene>
<evidence type="ECO:0000256" key="2">
    <source>
        <dbReference type="ARBA" id="ARBA00022737"/>
    </source>
</evidence>